<dbReference type="AlphaFoldDB" id="A0A2U9IRC4"/>
<evidence type="ECO:0000256" key="1">
    <source>
        <dbReference type="SAM" id="Phobius"/>
    </source>
</evidence>
<keyword evidence="1" id="KW-0812">Transmembrane</keyword>
<keyword evidence="1" id="KW-1133">Transmembrane helix</keyword>
<accession>A0A2U9IRC4</accession>
<reference evidence="3" key="3">
    <citation type="submission" date="2020-03" db="EMBL/GenBank/DDBJ databases">
        <title>Sequencing and Assembly of Multiple Reported Metal-Biooxidizing Members of the Extremely Thermoacidophilic Archaeal Family Sulfolobaceae.</title>
        <authorList>
            <person name="Counts J.A."/>
            <person name="Kelly R.M."/>
        </authorList>
    </citation>
    <scope>NUCLEOTIDE SEQUENCE [LARGE SCALE GENOMIC DNA]</scope>
    <source>
        <strain evidence="3">HO1-1</strain>
    </source>
</reference>
<proteinExistence type="predicted"/>
<dbReference type="STRING" id="1293036.GCA_001315825_02940"/>
<dbReference type="KEGG" id="mhk:DFR87_00985"/>
<dbReference type="EMBL" id="CP029287">
    <property type="protein sequence ID" value="AWR98517.1"/>
    <property type="molecule type" value="Genomic_DNA"/>
</dbReference>
<feature type="transmembrane region" description="Helical" evidence="1">
    <location>
        <begin position="287"/>
        <end position="308"/>
    </location>
</feature>
<dbReference type="RefSeq" id="WP_110368724.1">
    <property type="nucleotide sequence ID" value="NZ_CP029287.2"/>
</dbReference>
<organism evidence="2 3">
    <name type="scientific">Metallosphaera hakonensis JCM 8857 = DSM 7519</name>
    <dbReference type="NCBI Taxonomy" id="1293036"/>
    <lineage>
        <taxon>Archaea</taxon>
        <taxon>Thermoproteota</taxon>
        <taxon>Thermoprotei</taxon>
        <taxon>Sulfolobales</taxon>
        <taxon>Sulfolobaceae</taxon>
        <taxon>Metallosphaera</taxon>
    </lineage>
</organism>
<gene>
    <name evidence="2" type="ORF">DFR87_00985</name>
</gene>
<sequence length="313" mass="34920">MKWLVVLFLLCVVQANILVGATKYSTPAFFLDTPPVIGFSALMNFSWFPSVNDGIWLRGIWIAVSNLDNSNNVTFMQEGVAPSGDVFLNFVQWWWFRTVLVSAPNDTPKVINFVENQSEVAPYRPLGPVLVVHNENVNFTIYRSSLRDGVAVWTFLMDNYTVYRLYTTMTYATQVMVVMEFGNNPNVSQFYIAPLNFSHLLVEYPNGSWMPVNTVPLKYPGQVSLCGGAIVHWSHDYVIMNVSALQPYINAPNMKTVNGVIEYIPPPPPPSPPANDTTTPAPTIPPILLDVAVGLIVSFAIIGIMELATRKRN</sequence>
<reference evidence="3" key="2">
    <citation type="submission" date="2020-03" db="EMBL/GenBank/DDBJ databases">
        <title>Complete Genome Sequences of Extremely Thermoacidophilic, Metal-Mobilizing Type-Strain Members of the Archaeal Family Sulfolobaceae: Acidianus brierleyi DSM-1651T, Acidianus sulfidivorans DSM-18786T, Metallosphaera hakonensis DSM-7519T, and Metallosphaera prunae DSM-10039T.</title>
        <authorList>
            <person name="Counts J.A."/>
            <person name="Kelly R.M."/>
        </authorList>
    </citation>
    <scope>NUCLEOTIDE SEQUENCE [LARGE SCALE GENOMIC DNA]</scope>
    <source>
        <strain evidence="3">HO1-1</strain>
    </source>
</reference>
<protein>
    <submittedName>
        <fullName evidence="2">Uncharacterized protein</fullName>
    </submittedName>
</protein>
<keyword evidence="3" id="KW-1185">Reference proteome</keyword>
<dbReference type="GeneID" id="36833873"/>
<reference evidence="2 3" key="1">
    <citation type="submission" date="2018-05" db="EMBL/GenBank/DDBJ databases">
        <title>Complete Genome Sequences of Extremely Thermoacidophilic, Metal-Mobilizing Type-Strain Members of the Archaeal Family Sulfolobaceae: Acidianus brierleyi DSM-1651T, Acidianus sulfidivorans DSM-18786T, Metallosphaera hakonensis DSM-7519T, and Metallosphaera prunae DSM-10039T.</title>
        <authorList>
            <person name="Counts J.A."/>
            <person name="Kelly R.M."/>
        </authorList>
    </citation>
    <scope>NUCLEOTIDE SEQUENCE [LARGE SCALE GENOMIC DNA]</scope>
    <source>
        <strain evidence="2 3">HO1-1</strain>
    </source>
</reference>
<name>A0A2U9IRC4_9CREN</name>
<evidence type="ECO:0000313" key="3">
    <source>
        <dbReference type="Proteomes" id="UP000247586"/>
    </source>
</evidence>
<evidence type="ECO:0000313" key="2">
    <source>
        <dbReference type="EMBL" id="AWR98517.1"/>
    </source>
</evidence>
<keyword evidence="1" id="KW-0472">Membrane</keyword>
<dbReference type="Proteomes" id="UP000247586">
    <property type="component" value="Chromosome"/>
</dbReference>